<reference evidence="6" key="1">
    <citation type="journal article" date="2019" name="Int. J. Syst. Evol. Microbiol.">
        <title>The Global Catalogue of Microorganisms (GCM) 10K type strain sequencing project: providing services to taxonomists for standard genome sequencing and annotation.</title>
        <authorList>
            <consortium name="The Broad Institute Genomics Platform"/>
            <consortium name="The Broad Institute Genome Sequencing Center for Infectious Disease"/>
            <person name="Wu L."/>
            <person name="Ma J."/>
        </authorList>
    </citation>
    <scope>NUCLEOTIDE SEQUENCE [LARGE SCALE GENOMIC DNA]</scope>
    <source>
        <strain evidence="6">JCM 19134</strain>
    </source>
</reference>
<dbReference type="EC" id="3.1.1.-" evidence="3"/>
<protein>
    <recommendedName>
        <fullName evidence="3">Carboxylic ester hydrolase</fullName>
        <ecNumber evidence="3">3.1.1.-</ecNumber>
    </recommendedName>
</protein>
<name>A0AAV3U5R5_9ALTE</name>
<dbReference type="EMBL" id="BAABLX010000029">
    <property type="protein sequence ID" value="GAA4951482.1"/>
    <property type="molecule type" value="Genomic_DNA"/>
</dbReference>
<proteinExistence type="inferred from homology"/>
<dbReference type="InterPro" id="IPR019826">
    <property type="entry name" value="Carboxylesterase_B_AS"/>
</dbReference>
<dbReference type="Gene3D" id="3.40.50.1820">
    <property type="entry name" value="alpha/beta hydrolase"/>
    <property type="match status" value="1"/>
</dbReference>
<dbReference type="InterPro" id="IPR050309">
    <property type="entry name" value="Type-B_Carboxylest/Lipase"/>
</dbReference>
<evidence type="ECO:0000256" key="3">
    <source>
        <dbReference type="RuleBase" id="RU361235"/>
    </source>
</evidence>
<evidence type="ECO:0000313" key="6">
    <source>
        <dbReference type="Proteomes" id="UP001409585"/>
    </source>
</evidence>
<comment type="similarity">
    <text evidence="1 3">Belongs to the type-B carboxylesterase/lipase family.</text>
</comment>
<keyword evidence="6" id="KW-1185">Reference proteome</keyword>
<dbReference type="GO" id="GO:0016787">
    <property type="term" value="F:hydrolase activity"/>
    <property type="evidence" value="ECO:0007669"/>
    <property type="project" value="UniProtKB-KW"/>
</dbReference>
<organism evidence="5 6">
    <name type="scientific">Halioxenophilus aromaticivorans</name>
    <dbReference type="NCBI Taxonomy" id="1306992"/>
    <lineage>
        <taxon>Bacteria</taxon>
        <taxon>Pseudomonadati</taxon>
        <taxon>Pseudomonadota</taxon>
        <taxon>Gammaproteobacteria</taxon>
        <taxon>Alteromonadales</taxon>
        <taxon>Alteromonadaceae</taxon>
        <taxon>Halioxenophilus</taxon>
    </lineage>
</organism>
<dbReference type="InterPro" id="IPR002018">
    <property type="entry name" value="CarbesteraseB"/>
</dbReference>
<dbReference type="Proteomes" id="UP001409585">
    <property type="component" value="Unassembled WGS sequence"/>
</dbReference>
<comment type="caution">
    <text evidence="5">The sequence shown here is derived from an EMBL/GenBank/DDBJ whole genome shotgun (WGS) entry which is preliminary data.</text>
</comment>
<sequence>MNKKLKWTMLLGVPLVIVGLALLPDTTELGNDSTRHTPSGTLVGFADKSNTYAWLGVPFAQPPVGNLRWSAPLPAKPWQGVLEALESGPMCPQILLFELFGQRKVMGEEDCLNLDIWSPRIPPSELHDANLPVMEWIHGGANTMGMSSAIRYHDLAGRGDVIVVALQYRLGLLGWLSHPALRQTASQLNDKTSNFATLDMILALEWVQENIPAFGGNPNNVTIFGQSAGDFQVYSLLGSPLAEGLFHKAIVQSGNTQTIPQSWAENYLDDAEPGFAYSAKEWINSVLIDQGRASNRLEAKAIQESMAPDELVNYLQSLEPKALFAAAQPRGALGYFVLANIRDGIALPKQSLLEVFSDAQNFNSVPVIIGNNRDEYKIWLWNDEGFTDFRLGILPKVVQPENLNHISGYFSDQWQAIGVTEPAQVLAESLPGNVYAYRFDWAHQKTVMGFDMAQAFGAAHGIEVTFLFGTDGVDTLPLFAMAEDKPARQSLEHAMQDYWAEFAHTGNPGKGKSNQLPQWQSWGDKQTQKLVLDGQPKGIRMIDHSVSVRDLKQRLKQDDKINSQEKRCELYTQLFWYGLTMEFYDEQEYQQWGCEDYPKENFQGRI</sequence>
<keyword evidence="2 3" id="KW-0378">Hydrolase</keyword>
<evidence type="ECO:0000259" key="4">
    <source>
        <dbReference type="Pfam" id="PF00135"/>
    </source>
</evidence>
<dbReference type="PANTHER" id="PTHR11559">
    <property type="entry name" value="CARBOXYLESTERASE"/>
    <property type="match status" value="1"/>
</dbReference>
<gene>
    <name evidence="5" type="primary">pnbA</name>
    <name evidence="5" type="ORF">GCM10025791_34970</name>
</gene>
<dbReference type="PROSITE" id="PS00122">
    <property type="entry name" value="CARBOXYLESTERASE_B_1"/>
    <property type="match status" value="1"/>
</dbReference>
<evidence type="ECO:0000256" key="2">
    <source>
        <dbReference type="ARBA" id="ARBA00022801"/>
    </source>
</evidence>
<feature type="domain" description="Carboxylesterase type B" evidence="4">
    <location>
        <begin position="402"/>
        <end position="537"/>
    </location>
</feature>
<dbReference type="Pfam" id="PF00135">
    <property type="entry name" value="COesterase"/>
    <property type="match status" value="2"/>
</dbReference>
<accession>A0AAV3U5R5</accession>
<evidence type="ECO:0000256" key="1">
    <source>
        <dbReference type="ARBA" id="ARBA00005964"/>
    </source>
</evidence>
<feature type="domain" description="Carboxylesterase type B" evidence="4">
    <location>
        <begin position="34"/>
        <end position="380"/>
    </location>
</feature>
<dbReference type="RefSeq" id="WP_345425416.1">
    <property type="nucleotide sequence ID" value="NZ_AP031496.1"/>
</dbReference>
<dbReference type="InterPro" id="IPR029058">
    <property type="entry name" value="AB_hydrolase_fold"/>
</dbReference>
<dbReference type="AlphaFoldDB" id="A0AAV3U5R5"/>
<evidence type="ECO:0000313" key="5">
    <source>
        <dbReference type="EMBL" id="GAA4951482.1"/>
    </source>
</evidence>
<dbReference type="SUPFAM" id="SSF53474">
    <property type="entry name" value="alpha/beta-Hydrolases"/>
    <property type="match status" value="1"/>
</dbReference>